<proteinExistence type="predicted"/>
<accession>A0A5R9E7Q9</accession>
<protein>
    <submittedName>
        <fullName evidence="1">Uncharacterized protein</fullName>
    </submittedName>
</protein>
<organism evidence="1 2">
    <name type="scientific">Streptomyces marianii</name>
    <dbReference type="NCBI Taxonomy" id="1817406"/>
    <lineage>
        <taxon>Bacteria</taxon>
        <taxon>Bacillati</taxon>
        <taxon>Actinomycetota</taxon>
        <taxon>Actinomycetes</taxon>
        <taxon>Kitasatosporales</taxon>
        <taxon>Streptomycetaceae</taxon>
        <taxon>Streptomyces</taxon>
    </lineage>
</organism>
<dbReference type="Proteomes" id="UP000305921">
    <property type="component" value="Unassembled WGS sequence"/>
</dbReference>
<evidence type="ECO:0000313" key="1">
    <source>
        <dbReference type="EMBL" id="TLQ46081.1"/>
    </source>
</evidence>
<dbReference type="AlphaFoldDB" id="A0A5R9E7Q9"/>
<comment type="caution">
    <text evidence="1">The sequence shown here is derived from an EMBL/GenBank/DDBJ whole genome shotgun (WGS) entry which is preliminary data.</text>
</comment>
<evidence type="ECO:0000313" key="2">
    <source>
        <dbReference type="Proteomes" id="UP000305921"/>
    </source>
</evidence>
<dbReference type="RefSeq" id="WP_138055397.1">
    <property type="nucleotide sequence ID" value="NZ_VAWE01000001.1"/>
</dbReference>
<dbReference type="OrthoDB" id="3515845at2"/>
<gene>
    <name evidence="1" type="ORF">FEF34_26560</name>
</gene>
<dbReference type="EMBL" id="VAWE01000001">
    <property type="protein sequence ID" value="TLQ46081.1"/>
    <property type="molecule type" value="Genomic_DNA"/>
</dbReference>
<reference evidence="1 2" key="1">
    <citation type="submission" date="2019-05" db="EMBL/GenBank/DDBJ databases">
        <title>Streptomyces marianii sp. nov., a novel marine actinomycete from southern coast of India.</title>
        <authorList>
            <person name="Iniyan A.M."/>
            <person name="Wink J."/>
            <person name="Ramprasad E."/>
            <person name="Ramana C.V."/>
            <person name="Bunk B."/>
            <person name="Sproer C."/>
            <person name="Joseph F.-J.R.S."/>
            <person name="Vincent S.G.P."/>
        </authorList>
    </citation>
    <scope>NUCLEOTIDE SEQUENCE [LARGE SCALE GENOMIC DNA]</scope>
    <source>
        <strain evidence="1 2">ICN19</strain>
    </source>
</reference>
<name>A0A5R9E7Q9_9ACTN</name>
<keyword evidence="2" id="KW-1185">Reference proteome</keyword>
<sequence length="361" mass="39793">MSYRYLTTHALTGATLAQDLPLTGVEFGPELCGPGSFTGVIEPRLSHLTPEQVDPGTTLIFAERDRTLLWGGIIWRAEPEGQKLRVEASGFGSYLTKRTDLHGNLDGRGPWVNADPCRVIRDAWAYGQAQPDGNLRVTVDGTTSNAKIGTPAEPYSTPWWEAPSLSKVVDDMVAVAGGPEWTESVAWSGDTPTQRIRIGWPRLGTRRQDISFTSGINVTSTVPVEYDADSYAQVVIGLGAGEGRSRRRVVDAARNGRLRLEQILEVPTEKANDRLAARTRTERVNRSVIGEVTEVVLRDHPAARIGAFQIGDDVRVRLNDEWTQYDGWSRITGWTLKPPADDQPEQVTVQLARADRYTYGA</sequence>